<proteinExistence type="predicted"/>
<reference evidence="1 2" key="1">
    <citation type="submission" date="2008-08" db="EMBL/GenBank/DDBJ databases">
        <authorList>
            <person name="Madupu R."/>
            <person name="Durkin A.S."/>
            <person name="Torralba M."/>
            <person name="Methe B."/>
            <person name="Sutton G.G."/>
            <person name="Strausberg R.L."/>
            <person name="Nelson K.E."/>
        </authorList>
    </citation>
    <scope>NUCLEOTIDE SEQUENCE [LARGE SCALE GENOMIC DNA]</scope>
    <source>
        <strain evidence="1 2">RM3267</strain>
    </source>
</reference>
<accession>B9D2F1</accession>
<dbReference type="Proteomes" id="UP000003082">
    <property type="component" value="Unassembled WGS sequence"/>
</dbReference>
<organism evidence="1 2">
    <name type="scientific">Campylobacter rectus RM3267</name>
    <dbReference type="NCBI Taxonomy" id="553218"/>
    <lineage>
        <taxon>Bacteria</taxon>
        <taxon>Pseudomonadati</taxon>
        <taxon>Campylobacterota</taxon>
        <taxon>Epsilonproteobacteria</taxon>
        <taxon>Campylobacterales</taxon>
        <taxon>Campylobacteraceae</taxon>
        <taxon>Campylobacter</taxon>
    </lineage>
</organism>
<gene>
    <name evidence="1" type="ORF">CAMRE0001_0381</name>
</gene>
<comment type="caution">
    <text evidence="1">The sequence shown here is derived from an EMBL/GenBank/DDBJ whole genome shotgun (WGS) entry which is preliminary data.</text>
</comment>
<keyword evidence="2" id="KW-1185">Reference proteome</keyword>
<dbReference type="AlphaFoldDB" id="B9D2F1"/>
<sequence>MPVKFDLGSKLGKICGGKIQNKIKFCVRVFGGRVLRL</sequence>
<evidence type="ECO:0000313" key="1">
    <source>
        <dbReference type="EMBL" id="EEF13863.1"/>
    </source>
</evidence>
<dbReference type="STRING" id="553218.CAMRE0001_0381"/>
<evidence type="ECO:0000313" key="2">
    <source>
        <dbReference type="Proteomes" id="UP000003082"/>
    </source>
</evidence>
<dbReference type="EMBL" id="ACFU01000013">
    <property type="protein sequence ID" value="EEF13863.1"/>
    <property type="molecule type" value="Genomic_DNA"/>
</dbReference>
<protein>
    <submittedName>
        <fullName evidence="1">Uncharacterized protein</fullName>
    </submittedName>
</protein>
<name>B9D2F1_CAMRE</name>